<feature type="compositionally biased region" description="Low complexity" evidence="1">
    <location>
        <begin position="142"/>
        <end position="153"/>
    </location>
</feature>
<keyword evidence="2" id="KW-0732">Signal</keyword>
<protein>
    <recommendedName>
        <fullName evidence="5">Extracellular membrane protein CFEM domain-containing protein</fullName>
    </recommendedName>
</protein>
<feature type="region of interest" description="Disordered" evidence="1">
    <location>
        <begin position="142"/>
        <end position="182"/>
    </location>
</feature>
<accession>A0A8H3UEF4</accession>
<evidence type="ECO:0000256" key="1">
    <source>
        <dbReference type="SAM" id="MobiDB-lite"/>
    </source>
</evidence>
<sequence>MRLSFALTRISTVFLTSACAAEAAKTPNSTTHSNLHAPALDFGKCAAPSGPCDEADFSTNGQCGTNSNCLCESEVLSIMSLCWDCLIAEYAIRIPQDGSGLGRGVWGAVFSERVNSCRDAGHGMKFLPGSVVLNQTLVSKGASTSAPTSTSTSELKPASVNLTRATSKAPSNRPSSTNPMVPYTVTAGANRTLATKFPKTMSLKMSISTANVSAAATYHRDTTTFRAVIVIESTTRTSYVSATTAGPTSARKANAASRLINFPRFNLWAETGVSLLSLRWWAGVLTKYVPSATAIDYVPSATNTTSDKSSYSSLAASARFPANGLAVSVCLAMTVCCGSTFDMSRICHRDCQCICESGMFPLLEQQ</sequence>
<comment type="caution">
    <text evidence="3">The sequence shown here is derived from an EMBL/GenBank/DDBJ whole genome shotgun (WGS) entry which is preliminary data.</text>
</comment>
<feature type="compositionally biased region" description="Polar residues" evidence="1">
    <location>
        <begin position="160"/>
        <end position="179"/>
    </location>
</feature>
<evidence type="ECO:0008006" key="5">
    <source>
        <dbReference type="Google" id="ProtNLM"/>
    </source>
</evidence>
<dbReference type="Proteomes" id="UP000447873">
    <property type="component" value="Unassembled WGS sequence"/>
</dbReference>
<feature type="chain" id="PRO_5034299613" description="Extracellular membrane protein CFEM domain-containing protein" evidence="2">
    <location>
        <begin position="24"/>
        <end position="366"/>
    </location>
</feature>
<evidence type="ECO:0000313" key="4">
    <source>
        <dbReference type="Proteomes" id="UP000447873"/>
    </source>
</evidence>
<evidence type="ECO:0000313" key="3">
    <source>
        <dbReference type="EMBL" id="KAE9967728.1"/>
    </source>
</evidence>
<feature type="signal peptide" evidence="2">
    <location>
        <begin position="1"/>
        <end position="23"/>
    </location>
</feature>
<dbReference type="EMBL" id="WNWS01000441">
    <property type="protein sequence ID" value="KAE9967728.1"/>
    <property type="molecule type" value="Genomic_DNA"/>
</dbReference>
<evidence type="ECO:0000256" key="2">
    <source>
        <dbReference type="SAM" id="SignalP"/>
    </source>
</evidence>
<gene>
    <name evidence="3" type="ORF">EG328_008023</name>
</gene>
<name>A0A8H3UEF4_VENIN</name>
<organism evidence="3 4">
    <name type="scientific">Venturia inaequalis</name>
    <name type="common">Apple scab fungus</name>
    <dbReference type="NCBI Taxonomy" id="5025"/>
    <lineage>
        <taxon>Eukaryota</taxon>
        <taxon>Fungi</taxon>
        <taxon>Dikarya</taxon>
        <taxon>Ascomycota</taxon>
        <taxon>Pezizomycotina</taxon>
        <taxon>Dothideomycetes</taxon>
        <taxon>Pleosporomycetidae</taxon>
        <taxon>Venturiales</taxon>
        <taxon>Venturiaceae</taxon>
        <taxon>Venturia</taxon>
    </lineage>
</organism>
<reference evidence="3 4" key="1">
    <citation type="submission" date="2018-12" db="EMBL/GenBank/DDBJ databases">
        <title>Venturia inaequalis Genome Resource.</title>
        <authorList>
            <person name="Lichtner F.J."/>
        </authorList>
    </citation>
    <scope>NUCLEOTIDE SEQUENCE [LARGE SCALE GENOMIC DNA]</scope>
    <source>
        <strain evidence="3 4">120213</strain>
    </source>
</reference>
<proteinExistence type="predicted"/>
<dbReference type="AlphaFoldDB" id="A0A8H3UEF4"/>